<evidence type="ECO:0000313" key="3">
    <source>
        <dbReference type="Proteomes" id="UP000291404"/>
    </source>
</evidence>
<keyword evidence="3" id="KW-1185">Reference proteome</keyword>
<dbReference type="VEuPathDB" id="MicrosporidiaDB:CWI39_0469p0010"/>
<name>A0A4Q9LHH6_9MICR</name>
<feature type="transmembrane region" description="Helical" evidence="1">
    <location>
        <begin position="51"/>
        <end position="69"/>
    </location>
</feature>
<evidence type="ECO:0000313" key="2">
    <source>
        <dbReference type="EMBL" id="TBU07226.1"/>
    </source>
</evidence>
<keyword evidence="1" id="KW-0812">Transmembrane</keyword>
<dbReference type="AlphaFoldDB" id="A0A4Q9LHH6"/>
<dbReference type="Proteomes" id="UP000291404">
    <property type="component" value="Unassembled WGS sequence"/>
</dbReference>
<dbReference type="SUPFAM" id="SSF52047">
    <property type="entry name" value="RNI-like"/>
    <property type="match status" value="1"/>
</dbReference>
<proteinExistence type="predicted"/>
<gene>
    <name evidence="2" type="ORF">CWI36_0306p0030</name>
</gene>
<keyword evidence="1" id="KW-1133">Transmembrane helix</keyword>
<accession>A0A4Q9LHH6</accession>
<sequence length="816" mass="96185">MIIRNHFFNLSIDKTNFEYLIILFKKITFPPNQMNILKNSRKMNNFDDLKLYFMFNMLYYLILFQYIIANNFTYSFKRNGNLEILFFRINKEESAFNTLAPNVCDLYISFHELFESNHEKTRVFTYEKNNFIGFEILNDFITSSKSLHKYERGIIQCNFELSYILRLSKDIAEIPCVLNNYQFSCILAVLKRLKALENKRLFEFIKFLIITDFFLYNNCLNIQEIFDWALSLEINVQSSNIILSIIFNFLMLAHVFYDGNLIILENTKEIYDLKVFDTQVLYKSLLVNNIKVFYILENALKNPQILETFKSMFSMLNIRSIVLYNNQRSKILESDFEFPMFKIDGIKSITIIDFREFSSSLFLKRLRKHIRKDLDVLKFQNTYIDVSTLTTILKDQRFKKLVLNNGGIPVFFHLSNNFTGLNQTLECIDFRNVTVDLDWWKKFFMEANVDKIIIHFSIQFAQDAFMMAFGFVPFPSSNNVTYFKVIFDNPQIPISFFGSLSCFKNLRTLKIIKYLVNEAIHSRLFEVIENFKVLKCLVLRKYGYSKKYYISLFKNPAIENLHLESIFQDNETLIVDFLNYYSSLTKLVLINIMICQSSFIEIFELKKLTSLTYRSCIVEPKINSTPLCLKSKNISLLSINSNNLDDFKNIDLLSNLETIENLNLSLCNLPSGYLSKLSLLCNLSLKILSYEFNSLNLNDLQRMGKLETLEELNLRGCKFIRINFCKLNCECKFLYSLKKLDIWLVRINNEDLKFICNFRNLQNLTLALSGLDLYALEDCLILLKIYQFSTHVNIADRGFIKLFGCLNEKGIRVIRI</sequence>
<dbReference type="InterPro" id="IPR032675">
    <property type="entry name" value="LRR_dom_sf"/>
</dbReference>
<evidence type="ECO:0000256" key="1">
    <source>
        <dbReference type="SAM" id="Phobius"/>
    </source>
</evidence>
<protein>
    <submittedName>
        <fullName evidence="2">Uncharacterized protein</fullName>
    </submittedName>
</protein>
<keyword evidence="1" id="KW-0472">Membrane</keyword>
<dbReference type="EMBL" id="PITI01000306">
    <property type="protein sequence ID" value="TBU07226.1"/>
    <property type="molecule type" value="Genomic_DNA"/>
</dbReference>
<reference evidence="2 3" key="1">
    <citation type="submission" date="2017-12" db="EMBL/GenBank/DDBJ databases">
        <authorList>
            <person name="Pombert J.-F."/>
            <person name="Haag K.L."/>
            <person name="Ebert D."/>
        </authorList>
    </citation>
    <scope>NUCLEOTIDE SEQUENCE [LARGE SCALE GENOMIC DNA]</scope>
    <source>
        <strain evidence="2">BE-OM-2</strain>
    </source>
</reference>
<organism evidence="2 3">
    <name type="scientific">Hamiltosporidium magnivora</name>
    <dbReference type="NCBI Taxonomy" id="148818"/>
    <lineage>
        <taxon>Eukaryota</taxon>
        <taxon>Fungi</taxon>
        <taxon>Fungi incertae sedis</taxon>
        <taxon>Microsporidia</taxon>
        <taxon>Dubosqiidae</taxon>
        <taxon>Hamiltosporidium</taxon>
    </lineage>
</organism>
<comment type="caution">
    <text evidence="2">The sequence shown here is derived from an EMBL/GenBank/DDBJ whole genome shotgun (WGS) entry which is preliminary data.</text>
</comment>
<dbReference type="VEuPathDB" id="MicrosporidiaDB:CWI36_0306p0030"/>
<dbReference type="Gene3D" id="3.80.10.10">
    <property type="entry name" value="Ribonuclease Inhibitor"/>
    <property type="match status" value="1"/>
</dbReference>